<keyword evidence="19 24" id="KW-1208">Phospholipid metabolism</keyword>
<feature type="compositionally biased region" description="Low complexity" evidence="25">
    <location>
        <begin position="23"/>
        <end position="41"/>
    </location>
</feature>
<feature type="binding site" evidence="21">
    <location>
        <position position="112"/>
    </location>
    <ligand>
        <name>substrate</name>
    </ligand>
</feature>
<accession>A0A127Q217</accession>
<dbReference type="Proteomes" id="UP000074561">
    <property type="component" value="Chromosome"/>
</dbReference>
<dbReference type="Pfam" id="PF01219">
    <property type="entry name" value="DAGK_prokar"/>
    <property type="match status" value="1"/>
</dbReference>
<keyword evidence="14 23" id="KW-0460">Magnesium</keyword>
<keyword evidence="13 22" id="KW-0067">ATP-binding</keyword>
<comment type="subcellular location">
    <subcellularLocation>
        <location evidence="1 24">Cell inner membrane</location>
        <topology evidence="1 24">Multi-pass membrane protein</topology>
    </subcellularLocation>
</comment>
<evidence type="ECO:0000256" key="20">
    <source>
        <dbReference type="PIRSR" id="PIRSR600829-1"/>
    </source>
</evidence>
<name>A0A127Q217_9BURK</name>
<comment type="catalytic activity">
    <reaction evidence="24">
        <text>a 1,2-diacyl-sn-glycerol + ATP = a 1,2-diacyl-sn-glycero-3-phosphate + ADP + H(+)</text>
        <dbReference type="Rhea" id="RHEA:10272"/>
        <dbReference type="ChEBI" id="CHEBI:15378"/>
        <dbReference type="ChEBI" id="CHEBI:17815"/>
        <dbReference type="ChEBI" id="CHEBI:30616"/>
        <dbReference type="ChEBI" id="CHEBI:58608"/>
        <dbReference type="ChEBI" id="CHEBI:456216"/>
        <dbReference type="EC" id="2.7.1.107"/>
    </reaction>
</comment>
<evidence type="ECO:0000256" key="2">
    <source>
        <dbReference type="ARBA" id="ARBA00005967"/>
    </source>
</evidence>
<evidence type="ECO:0000256" key="8">
    <source>
        <dbReference type="ARBA" id="ARBA00022679"/>
    </source>
</evidence>
<keyword evidence="12 24" id="KW-0418">Kinase</keyword>
<feature type="binding site" evidence="21">
    <location>
        <position position="52"/>
    </location>
    <ligand>
        <name>substrate</name>
    </ligand>
</feature>
<keyword evidence="7 24" id="KW-0997">Cell inner membrane</keyword>
<dbReference type="GO" id="GO:0006654">
    <property type="term" value="P:phosphatidic acid biosynthetic process"/>
    <property type="evidence" value="ECO:0007669"/>
    <property type="project" value="InterPro"/>
</dbReference>
<dbReference type="InterPro" id="IPR000829">
    <property type="entry name" value="DAGK"/>
</dbReference>
<keyword evidence="6" id="KW-0444">Lipid biosynthesis</keyword>
<evidence type="ECO:0000256" key="9">
    <source>
        <dbReference type="ARBA" id="ARBA00022692"/>
    </source>
</evidence>
<evidence type="ECO:0000313" key="27">
    <source>
        <dbReference type="Proteomes" id="UP000074561"/>
    </source>
</evidence>
<keyword evidence="18" id="KW-0594">Phospholipid biosynthesis</keyword>
<keyword evidence="15 24" id="KW-1133">Transmembrane helix</keyword>
<evidence type="ECO:0000256" key="16">
    <source>
        <dbReference type="ARBA" id="ARBA00023098"/>
    </source>
</evidence>
<evidence type="ECO:0000313" key="26">
    <source>
        <dbReference type="EMBL" id="AMP03865.1"/>
    </source>
</evidence>
<keyword evidence="8 24" id="KW-0808">Transferase</keyword>
<keyword evidence="10 23" id="KW-0479">Metal-binding</keyword>
<dbReference type="CDD" id="cd14264">
    <property type="entry name" value="DAGK_IM"/>
    <property type="match status" value="1"/>
</dbReference>
<feature type="transmembrane region" description="Helical" evidence="24">
    <location>
        <begin position="101"/>
        <end position="122"/>
    </location>
</feature>
<evidence type="ECO:0000256" key="21">
    <source>
        <dbReference type="PIRSR" id="PIRSR600829-2"/>
    </source>
</evidence>
<feature type="binding site" evidence="22">
    <location>
        <position position="59"/>
    </location>
    <ligand>
        <name>ATP</name>
        <dbReference type="ChEBI" id="CHEBI:30616"/>
    </ligand>
</feature>
<evidence type="ECO:0000256" key="10">
    <source>
        <dbReference type="ARBA" id="ARBA00022723"/>
    </source>
</evidence>
<feature type="binding site" evidence="22">
    <location>
        <begin position="137"/>
        <end position="138"/>
    </location>
    <ligand>
        <name>ATP</name>
        <dbReference type="ChEBI" id="CHEBI:30616"/>
    </ligand>
</feature>
<evidence type="ECO:0000256" key="22">
    <source>
        <dbReference type="PIRSR" id="PIRSR600829-3"/>
    </source>
</evidence>
<feature type="transmembrane region" description="Helical" evidence="24">
    <location>
        <begin position="143"/>
        <end position="163"/>
    </location>
</feature>
<dbReference type="GO" id="GO:0046872">
    <property type="term" value="F:metal ion binding"/>
    <property type="evidence" value="ECO:0007669"/>
    <property type="project" value="UniProtKB-KW"/>
</dbReference>
<feature type="binding site" evidence="21">
    <location>
        <begin position="73"/>
        <end position="77"/>
    </location>
    <ligand>
        <name>substrate</name>
    </ligand>
</feature>
<feature type="binding site" evidence="23">
    <location>
        <position position="71"/>
    </location>
    <ligand>
        <name>a divalent metal cation</name>
        <dbReference type="ChEBI" id="CHEBI:60240"/>
    </ligand>
</feature>
<evidence type="ECO:0000256" key="13">
    <source>
        <dbReference type="ARBA" id="ARBA00022840"/>
    </source>
</evidence>
<dbReference type="InterPro" id="IPR036945">
    <property type="entry name" value="DAGK_sf"/>
</dbReference>
<comment type="similarity">
    <text evidence="2 24">Belongs to the bacterial diacylglycerol kinase family.</text>
</comment>
<feature type="active site" description="Proton acceptor" evidence="20">
    <location>
        <position position="112"/>
    </location>
</feature>
<feature type="region of interest" description="Disordered" evidence="25">
    <location>
        <begin position="16"/>
        <end position="41"/>
    </location>
</feature>
<dbReference type="GO" id="GO:0004143">
    <property type="term" value="F:ATP-dependent diacylglycerol kinase activity"/>
    <property type="evidence" value="ECO:0007669"/>
    <property type="project" value="UniProtKB-EC"/>
</dbReference>
<dbReference type="Gene3D" id="1.10.287.3610">
    <property type="match status" value="1"/>
</dbReference>
<dbReference type="AlphaFoldDB" id="A0A127Q217"/>
<protein>
    <recommendedName>
        <fullName evidence="4 24">Diacylglycerol kinase</fullName>
        <ecNumber evidence="3 24">2.7.1.107</ecNumber>
    </recommendedName>
</protein>
<dbReference type="EMBL" id="CP013234">
    <property type="protein sequence ID" value="AMP03865.1"/>
    <property type="molecule type" value="Genomic_DNA"/>
</dbReference>
<dbReference type="GO" id="GO:0005524">
    <property type="term" value="F:ATP binding"/>
    <property type="evidence" value="ECO:0007669"/>
    <property type="project" value="UniProtKB-KW"/>
</dbReference>
<evidence type="ECO:0000256" key="11">
    <source>
        <dbReference type="ARBA" id="ARBA00022741"/>
    </source>
</evidence>
<feature type="transmembrane region" description="Helical" evidence="24">
    <location>
        <begin position="78"/>
        <end position="95"/>
    </location>
</feature>
<evidence type="ECO:0000256" key="24">
    <source>
        <dbReference type="RuleBase" id="RU363065"/>
    </source>
</evidence>
<dbReference type="PROSITE" id="PS01069">
    <property type="entry name" value="DAGK_PROKAR"/>
    <property type="match status" value="1"/>
</dbReference>
<evidence type="ECO:0000256" key="4">
    <source>
        <dbReference type="ARBA" id="ARBA00017575"/>
    </source>
</evidence>
<evidence type="ECO:0000256" key="25">
    <source>
        <dbReference type="SAM" id="MobiDB-lite"/>
    </source>
</evidence>
<reference evidence="26 27" key="1">
    <citation type="submission" date="2015-11" db="EMBL/GenBank/DDBJ databases">
        <title>Exploring the genomic traits of fungus-feeding bacterial genus Collimonas.</title>
        <authorList>
            <person name="Song C."/>
            <person name="Schmidt R."/>
            <person name="de Jager V."/>
            <person name="Krzyzanowska D."/>
            <person name="Jongedijk E."/>
            <person name="Cankar K."/>
            <person name="Beekwilder J."/>
            <person name="van Veen A."/>
            <person name="de Boer W."/>
            <person name="van Veen J.A."/>
            <person name="Garbeva P."/>
        </authorList>
    </citation>
    <scope>NUCLEOTIDE SEQUENCE [LARGE SCALE GENOMIC DNA]</scope>
    <source>
        <strain evidence="26 27">Ter91</strain>
    </source>
</reference>
<evidence type="ECO:0000256" key="19">
    <source>
        <dbReference type="ARBA" id="ARBA00023264"/>
    </source>
</evidence>
<feature type="binding site" evidence="23">
    <location>
        <position position="119"/>
    </location>
    <ligand>
        <name>a divalent metal cation</name>
        <dbReference type="ChEBI" id="CHEBI:60240"/>
    </ligand>
</feature>
<feature type="binding site" evidence="21">
    <location>
        <position position="141"/>
    </location>
    <ligand>
        <name>substrate</name>
    </ligand>
</feature>
<evidence type="ECO:0000256" key="5">
    <source>
        <dbReference type="ARBA" id="ARBA00022475"/>
    </source>
</evidence>
<dbReference type="EC" id="2.7.1.107" evidence="3 24"/>
<evidence type="ECO:0000256" key="18">
    <source>
        <dbReference type="ARBA" id="ARBA00023209"/>
    </source>
</evidence>
<evidence type="ECO:0000256" key="14">
    <source>
        <dbReference type="ARBA" id="ARBA00022842"/>
    </source>
</evidence>
<gene>
    <name evidence="26" type="ORF">CPter91_1485</name>
</gene>
<evidence type="ECO:0000256" key="7">
    <source>
        <dbReference type="ARBA" id="ARBA00022519"/>
    </source>
</evidence>
<feature type="binding site" evidence="22">
    <location>
        <position position="52"/>
    </location>
    <ligand>
        <name>ATP</name>
        <dbReference type="ChEBI" id="CHEBI:30616"/>
    </ligand>
</feature>
<evidence type="ECO:0000256" key="6">
    <source>
        <dbReference type="ARBA" id="ARBA00022516"/>
    </source>
</evidence>
<proteinExistence type="inferred from homology"/>
<organism evidence="26 27">
    <name type="scientific">Collimonas pratensis</name>
    <dbReference type="NCBI Taxonomy" id="279113"/>
    <lineage>
        <taxon>Bacteria</taxon>
        <taxon>Pseudomonadati</taxon>
        <taxon>Pseudomonadota</taxon>
        <taxon>Betaproteobacteria</taxon>
        <taxon>Burkholderiales</taxon>
        <taxon>Oxalobacteraceae</taxon>
        <taxon>Collimonas</taxon>
    </lineage>
</organism>
<feature type="binding site" evidence="22">
    <location>
        <position position="71"/>
    </location>
    <ligand>
        <name>ATP</name>
        <dbReference type="ChEBI" id="CHEBI:30616"/>
    </ligand>
</feature>
<sequence>MHAICISITASQPCLQDQHSMSEKSPSTPSSPTQEPQPQPISEFKSTSGFKRIFSAFFYSAEGFRSAWKNEHAFRQELLIVVPGIVVALLLPVSALQKLMLIAVLIWIIIIELINSAIEAVVDRVSLERNPLSKNAKDFGSAAVLLTCVLAVATWAVILYPLLA</sequence>
<evidence type="ECO:0000256" key="17">
    <source>
        <dbReference type="ARBA" id="ARBA00023136"/>
    </source>
</evidence>
<keyword evidence="16 24" id="KW-0443">Lipid metabolism</keyword>
<dbReference type="PANTHER" id="PTHR34299">
    <property type="entry name" value="DIACYLGLYCEROL KINASE"/>
    <property type="match status" value="1"/>
</dbReference>
<evidence type="ECO:0000256" key="23">
    <source>
        <dbReference type="PIRSR" id="PIRSR600829-4"/>
    </source>
</evidence>
<feature type="binding site" evidence="22">
    <location>
        <position position="119"/>
    </location>
    <ligand>
        <name>ATP</name>
        <dbReference type="ChEBI" id="CHEBI:30616"/>
    </ligand>
</feature>
<dbReference type="InterPro" id="IPR033718">
    <property type="entry name" value="DAGK_prok"/>
</dbReference>
<keyword evidence="17 24" id="KW-0472">Membrane</keyword>
<evidence type="ECO:0000256" key="15">
    <source>
        <dbReference type="ARBA" id="ARBA00022989"/>
    </source>
</evidence>
<comment type="cofactor">
    <cofactor evidence="23">
        <name>Mg(2+)</name>
        <dbReference type="ChEBI" id="CHEBI:18420"/>
    </cofactor>
    <text evidence="23">Mn(2+), Zn(2+), Cd(2+) and Co(2+) support activity to lesser extents.</text>
</comment>
<dbReference type="KEGG" id="cpra:CPter91_1485"/>
<dbReference type="PANTHER" id="PTHR34299:SF1">
    <property type="entry name" value="DIACYLGLYCEROL KINASE"/>
    <property type="match status" value="1"/>
</dbReference>
<evidence type="ECO:0000256" key="12">
    <source>
        <dbReference type="ARBA" id="ARBA00022777"/>
    </source>
</evidence>
<dbReference type="PATRIC" id="fig|279113.9.peg.1480"/>
<evidence type="ECO:0000256" key="1">
    <source>
        <dbReference type="ARBA" id="ARBA00004429"/>
    </source>
</evidence>
<dbReference type="GO" id="GO:0005886">
    <property type="term" value="C:plasma membrane"/>
    <property type="evidence" value="ECO:0007669"/>
    <property type="project" value="UniProtKB-SubCell"/>
</dbReference>
<comment type="function">
    <text evidence="24">Catalyzes the ATP-dependent phosphorylation of sn-l,2-diacylglycerol (DAG) to phosphatidic acid. Involved in the recycling of diacylglycerol produced as a by-product during membrane-derived oligosaccharide (MDO) biosynthesis.</text>
</comment>
<keyword evidence="5" id="KW-1003">Cell membrane</keyword>
<keyword evidence="9 24" id="KW-0812">Transmembrane</keyword>
<feature type="binding site" evidence="21">
    <location>
        <begin position="65"/>
        <end position="68"/>
    </location>
    <ligand>
        <name>substrate</name>
    </ligand>
</feature>
<keyword evidence="11 22" id="KW-0547">Nucleotide-binding</keyword>
<evidence type="ECO:0000256" key="3">
    <source>
        <dbReference type="ARBA" id="ARBA00012133"/>
    </source>
</evidence>
<dbReference type="STRING" id="279113.CPter91_1485"/>